<keyword evidence="3" id="KW-1185">Reference proteome</keyword>
<protein>
    <recommendedName>
        <fullName evidence="4">Transposase</fullName>
    </recommendedName>
</protein>
<comment type="caution">
    <text evidence="2">The sequence shown here is derived from an EMBL/GenBank/DDBJ whole genome shotgun (WGS) entry which is preliminary data.</text>
</comment>
<evidence type="ECO:0008006" key="4">
    <source>
        <dbReference type="Google" id="ProtNLM"/>
    </source>
</evidence>
<organism evidence="2 3">
    <name type="scientific">Streptomyces albiflavescens</name>
    <dbReference type="NCBI Taxonomy" id="1623582"/>
    <lineage>
        <taxon>Bacteria</taxon>
        <taxon>Bacillati</taxon>
        <taxon>Actinomycetota</taxon>
        <taxon>Actinomycetes</taxon>
        <taxon>Kitasatosporales</taxon>
        <taxon>Streptomycetaceae</taxon>
        <taxon>Streptomyces</taxon>
    </lineage>
</organism>
<dbReference type="AlphaFoldDB" id="A0A917Y1G2"/>
<name>A0A917Y1G2_9ACTN</name>
<proteinExistence type="predicted"/>
<reference evidence="2 3" key="1">
    <citation type="journal article" date="2014" name="Int. J. Syst. Evol. Microbiol.">
        <title>Complete genome sequence of Corynebacterium casei LMG S-19264T (=DSM 44701T), isolated from a smear-ripened cheese.</title>
        <authorList>
            <consortium name="US DOE Joint Genome Institute (JGI-PGF)"/>
            <person name="Walter F."/>
            <person name="Albersmeier A."/>
            <person name="Kalinowski J."/>
            <person name="Ruckert C."/>
        </authorList>
    </citation>
    <scope>NUCLEOTIDE SEQUENCE [LARGE SCALE GENOMIC DNA]</scope>
    <source>
        <strain evidence="2 3">CGMCC 4.7111</strain>
    </source>
</reference>
<evidence type="ECO:0000313" key="3">
    <source>
        <dbReference type="Proteomes" id="UP000600365"/>
    </source>
</evidence>
<dbReference type="EMBL" id="BMMM01000005">
    <property type="protein sequence ID" value="GGN63728.1"/>
    <property type="molecule type" value="Genomic_DNA"/>
</dbReference>
<gene>
    <name evidence="2" type="ORF">GCM10011579_032400</name>
</gene>
<feature type="region of interest" description="Disordered" evidence="1">
    <location>
        <begin position="1"/>
        <end position="25"/>
    </location>
</feature>
<accession>A0A917Y1G2</accession>
<sequence length="86" mass="9098">MLAALPEQARPQPGDPAGPRLLARSDSTGATHAFAVACVERGVEFSFGFSVDARIQGIVDAIPEDCWHPELMASSVTGRGWPRPPA</sequence>
<dbReference type="Proteomes" id="UP000600365">
    <property type="component" value="Unassembled WGS sequence"/>
</dbReference>
<evidence type="ECO:0000256" key="1">
    <source>
        <dbReference type="SAM" id="MobiDB-lite"/>
    </source>
</evidence>
<evidence type="ECO:0000313" key="2">
    <source>
        <dbReference type="EMBL" id="GGN63728.1"/>
    </source>
</evidence>